<name>A0A392MF67_9FABA</name>
<accession>A0A392MF67</accession>
<proteinExistence type="predicted"/>
<evidence type="ECO:0000313" key="2">
    <source>
        <dbReference type="Proteomes" id="UP000265520"/>
    </source>
</evidence>
<dbReference type="EMBL" id="LXQA010009201">
    <property type="protein sequence ID" value="MCH85823.1"/>
    <property type="molecule type" value="Genomic_DNA"/>
</dbReference>
<gene>
    <name evidence="1" type="ORF">A2U01_0006674</name>
</gene>
<dbReference type="AlphaFoldDB" id="A0A392MF67"/>
<organism evidence="1 2">
    <name type="scientific">Trifolium medium</name>
    <dbReference type="NCBI Taxonomy" id="97028"/>
    <lineage>
        <taxon>Eukaryota</taxon>
        <taxon>Viridiplantae</taxon>
        <taxon>Streptophyta</taxon>
        <taxon>Embryophyta</taxon>
        <taxon>Tracheophyta</taxon>
        <taxon>Spermatophyta</taxon>
        <taxon>Magnoliopsida</taxon>
        <taxon>eudicotyledons</taxon>
        <taxon>Gunneridae</taxon>
        <taxon>Pentapetalae</taxon>
        <taxon>rosids</taxon>
        <taxon>fabids</taxon>
        <taxon>Fabales</taxon>
        <taxon>Fabaceae</taxon>
        <taxon>Papilionoideae</taxon>
        <taxon>50 kb inversion clade</taxon>
        <taxon>NPAAA clade</taxon>
        <taxon>Hologalegina</taxon>
        <taxon>IRL clade</taxon>
        <taxon>Trifolieae</taxon>
        <taxon>Trifolium</taxon>
    </lineage>
</organism>
<sequence>MGAGVRQGSEVNTLARLWKSKGHLKLLVFSWQLLHDRIPTCHNLFKLQVLVDPDGLGFKEDIHCTLLSKEYPREANTLKRL</sequence>
<reference evidence="1 2" key="1">
    <citation type="journal article" date="2018" name="Front. Plant Sci.">
        <title>Red Clover (Trifolium pratense) and Zigzag Clover (T. medium) - A Picture of Genomic Similarities and Differences.</title>
        <authorList>
            <person name="Dluhosova J."/>
            <person name="Istvanek J."/>
            <person name="Nedelnik J."/>
            <person name="Repkova J."/>
        </authorList>
    </citation>
    <scope>NUCLEOTIDE SEQUENCE [LARGE SCALE GENOMIC DNA]</scope>
    <source>
        <strain evidence="2">cv. 10/8</strain>
        <tissue evidence="1">Leaf</tissue>
    </source>
</reference>
<keyword evidence="2" id="KW-1185">Reference proteome</keyword>
<comment type="caution">
    <text evidence="1">The sequence shown here is derived from an EMBL/GenBank/DDBJ whole genome shotgun (WGS) entry which is preliminary data.</text>
</comment>
<protein>
    <submittedName>
        <fullName evidence="1">Uncharacterized protein</fullName>
    </submittedName>
</protein>
<evidence type="ECO:0000313" key="1">
    <source>
        <dbReference type="EMBL" id="MCH85823.1"/>
    </source>
</evidence>
<dbReference type="Proteomes" id="UP000265520">
    <property type="component" value="Unassembled WGS sequence"/>
</dbReference>